<dbReference type="Proteomes" id="UP000046393">
    <property type="component" value="Unplaced"/>
</dbReference>
<dbReference type="InterPro" id="IPR036249">
    <property type="entry name" value="Thioredoxin-like_sf"/>
</dbReference>
<dbReference type="CDD" id="cd03193">
    <property type="entry name" value="GST_C_Metaxin"/>
    <property type="match status" value="1"/>
</dbReference>
<protein>
    <submittedName>
        <fullName evidence="6">Failed axon connections homolog</fullName>
    </submittedName>
</protein>
<proteinExistence type="inferred from homology"/>
<dbReference type="InterPro" id="IPR012336">
    <property type="entry name" value="Thioredoxin-like_fold"/>
</dbReference>
<evidence type="ECO:0000313" key="6">
    <source>
        <dbReference type="WBParaSite" id="SMUV_0000087601-mRNA-1"/>
    </source>
</evidence>
<dbReference type="Gene3D" id="1.20.1050.10">
    <property type="match status" value="1"/>
</dbReference>
<evidence type="ECO:0000313" key="5">
    <source>
        <dbReference type="Proteomes" id="UP000046393"/>
    </source>
</evidence>
<name>A0A0N5A9S2_9BILA</name>
<feature type="transmembrane region" description="Helical" evidence="2">
    <location>
        <begin position="20"/>
        <end position="40"/>
    </location>
</feature>
<dbReference type="SFLD" id="SFLDG01200">
    <property type="entry name" value="SUF1.1"/>
    <property type="match status" value="1"/>
</dbReference>
<dbReference type="InterPro" id="IPR036282">
    <property type="entry name" value="Glutathione-S-Trfase_C_sf"/>
</dbReference>
<dbReference type="InterPro" id="IPR050931">
    <property type="entry name" value="Mito_Protein_Transport_Metaxin"/>
</dbReference>
<dbReference type="GO" id="GO:0005737">
    <property type="term" value="C:cytoplasm"/>
    <property type="evidence" value="ECO:0007669"/>
    <property type="project" value="TreeGrafter"/>
</dbReference>
<dbReference type="InterPro" id="IPR033468">
    <property type="entry name" value="Metaxin_GST"/>
</dbReference>
<keyword evidence="2" id="KW-1133">Transmembrane helix</keyword>
<dbReference type="CDD" id="cd03080">
    <property type="entry name" value="GST_N_Metaxin_like"/>
    <property type="match status" value="1"/>
</dbReference>
<dbReference type="AlphaFoldDB" id="A0A0N5A9S2"/>
<keyword evidence="2" id="KW-0472">Membrane</keyword>
<dbReference type="WBParaSite" id="SMUV_0000087601-mRNA-1">
    <property type="protein sequence ID" value="SMUV_0000087601-mRNA-1"/>
    <property type="gene ID" value="SMUV_0000087601"/>
</dbReference>
<reference evidence="6" key="1">
    <citation type="submission" date="2017-02" db="UniProtKB">
        <authorList>
            <consortium name="WormBaseParasite"/>
        </authorList>
    </citation>
    <scope>IDENTIFICATION</scope>
</reference>
<dbReference type="InterPro" id="IPR026928">
    <property type="entry name" value="FAX/IsoI-like"/>
</dbReference>
<comment type="similarity">
    <text evidence="1">Belongs to the FAX family.</text>
</comment>
<dbReference type="PANTHER" id="PTHR12289:SF32">
    <property type="entry name" value="GST_C_6 DOMAIN-CONTAINING PROTEIN"/>
    <property type="match status" value="1"/>
</dbReference>
<dbReference type="InterPro" id="IPR040079">
    <property type="entry name" value="Glutathione_S-Trfase"/>
</dbReference>
<feature type="domain" description="Thioredoxin-like fold" evidence="4">
    <location>
        <begin position="76"/>
        <end position="165"/>
    </location>
</feature>
<dbReference type="SFLD" id="SFLDG01180">
    <property type="entry name" value="SUF1"/>
    <property type="match status" value="1"/>
</dbReference>
<evidence type="ECO:0000256" key="1">
    <source>
        <dbReference type="ARBA" id="ARBA00006475"/>
    </source>
</evidence>
<keyword evidence="5" id="KW-1185">Reference proteome</keyword>
<dbReference type="PANTHER" id="PTHR12289">
    <property type="entry name" value="METAXIN RELATED"/>
    <property type="match status" value="1"/>
</dbReference>
<evidence type="ECO:0000256" key="2">
    <source>
        <dbReference type="SAM" id="Phobius"/>
    </source>
</evidence>
<evidence type="ECO:0000259" key="3">
    <source>
        <dbReference type="Pfam" id="PF17171"/>
    </source>
</evidence>
<organism evidence="5 6">
    <name type="scientific">Syphacia muris</name>
    <dbReference type="NCBI Taxonomy" id="451379"/>
    <lineage>
        <taxon>Eukaryota</taxon>
        <taxon>Metazoa</taxon>
        <taxon>Ecdysozoa</taxon>
        <taxon>Nematoda</taxon>
        <taxon>Chromadorea</taxon>
        <taxon>Rhabditida</taxon>
        <taxon>Spirurina</taxon>
        <taxon>Oxyuridomorpha</taxon>
        <taxon>Oxyuroidea</taxon>
        <taxon>Oxyuridae</taxon>
        <taxon>Syphacia</taxon>
    </lineage>
</organism>
<sequence>MLHTWSNIEYQIRKTVGDILIVVAVLLIVRWLFTLLYRCIFHYPNIFKKLHDKHWQHDVVYLHQFKKSAAIPNLSPFCLKLESWLRANKIKFKVCESWFVRSREGLLPFIELNGEQIADSQLILSYLQDHFNLHDDLTAEEKGIARAVDRMIEGSTFYCLLYSKAYENAANLMSRDISGLPFPRFITKFLSVFGSILIHKRLDANGVSRHKREDIIAILRKDIQAIDNILGDKTFLLGAHLTAPDFTAFGHLATAYYLPYDQPIKKLLNDEFPRVKAYIQRIRQTLFPHWNTDEMATNSATNTLTTTA</sequence>
<keyword evidence="2" id="KW-0812">Transmembrane</keyword>
<evidence type="ECO:0000259" key="4">
    <source>
        <dbReference type="Pfam" id="PF17172"/>
    </source>
</evidence>
<dbReference type="SFLD" id="SFLDS00019">
    <property type="entry name" value="Glutathione_Transferase_(cytos"/>
    <property type="match status" value="1"/>
</dbReference>
<dbReference type="SUPFAM" id="SSF47616">
    <property type="entry name" value="GST C-terminal domain-like"/>
    <property type="match status" value="1"/>
</dbReference>
<feature type="domain" description="Metaxin glutathione S-transferase" evidence="3">
    <location>
        <begin position="220"/>
        <end position="282"/>
    </location>
</feature>
<accession>A0A0N5A9S2</accession>
<dbReference type="Pfam" id="PF17172">
    <property type="entry name" value="GST_N_4"/>
    <property type="match status" value="1"/>
</dbReference>
<dbReference type="SUPFAM" id="SSF52833">
    <property type="entry name" value="Thioredoxin-like"/>
    <property type="match status" value="1"/>
</dbReference>
<dbReference type="Pfam" id="PF17171">
    <property type="entry name" value="GST_C_6"/>
    <property type="match status" value="1"/>
</dbReference>